<dbReference type="AlphaFoldDB" id="A0A409Y0V7"/>
<dbReference type="InParanoid" id="A0A409Y0V7"/>
<dbReference type="InterPro" id="IPR045339">
    <property type="entry name" value="DUF6534"/>
</dbReference>
<gene>
    <name evidence="2" type="ORF">CVT26_010677</name>
</gene>
<protein>
    <recommendedName>
        <fullName evidence="1">DUF6534 domain-containing protein</fullName>
    </recommendedName>
</protein>
<proteinExistence type="predicted"/>
<dbReference type="OrthoDB" id="2535105at2759"/>
<dbReference type="Proteomes" id="UP000284706">
    <property type="component" value="Unassembled WGS sequence"/>
</dbReference>
<accession>A0A409Y0V7</accession>
<evidence type="ECO:0000259" key="1">
    <source>
        <dbReference type="Pfam" id="PF20152"/>
    </source>
</evidence>
<sequence length="206" mass="22859">MLHAAVSIQALYHYLITNYFNPVGLLQDIWSINILGDPVLHSIAKAILSSAAAIDLTIAFTLSYYLHAHRTGVKQYNVHRVFSFLSADIYHRTDKLINRLMVITINNGILTSTLDIVTLALVSSIGLYERHILNTTQVIARSKDLLFFALSQVLATLYSNSLLATLNSRESLKDNHERDVVASTALMSMDFGARTFTGTIPPPGRI</sequence>
<reference evidence="2 3" key="1">
    <citation type="journal article" date="2018" name="Evol. Lett.">
        <title>Horizontal gene cluster transfer increased hallucinogenic mushroom diversity.</title>
        <authorList>
            <person name="Reynolds H.T."/>
            <person name="Vijayakumar V."/>
            <person name="Gluck-Thaler E."/>
            <person name="Korotkin H.B."/>
            <person name="Matheny P.B."/>
            <person name="Slot J.C."/>
        </authorList>
    </citation>
    <scope>NUCLEOTIDE SEQUENCE [LARGE SCALE GENOMIC DNA]</scope>
    <source>
        <strain evidence="2 3">SRW20</strain>
    </source>
</reference>
<evidence type="ECO:0000313" key="2">
    <source>
        <dbReference type="EMBL" id="PPQ96637.1"/>
    </source>
</evidence>
<dbReference type="Pfam" id="PF20152">
    <property type="entry name" value="DUF6534"/>
    <property type="match status" value="1"/>
</dbReference>
<comment type="caution">
    <text evidence="2">The sequence shown here is derived from an EMBL/GenBank/DDBJ whole genome shotgun (WGS) entry which is preliminary data.</text>
</comment>
<evidence type="ECO:0000313" key="3">
    <source>
        <dbReference type="Proteomes" id="UP000284706"/>
    </source>
</evidence>
<feature type="domain" description="DUF6534" evidence="1">
    <location>
        <begin position="51"/>
        <end position="171"/>
    </location>
</feature>
<dbReference type="EMBL" id="NHYE01001344">
    <property type="protein sequence ID" value="PPQ96637.1"/>
    <property type="molecule type" value="Genomic_DNA"/>
</dbReference>
<name>A0A409Y0V7_9AGAR</name>
<keyword evidence="3" id="KW-1185">Reference proteome</keyword>
<organism evidence="2 3">
    <name type="scientific">Gymnopilus dilepis</name>
    <dbReference type="NCBI Taxonomy" id="231916"/>
    <lineage>
        <taxon>Eukaryota</taxon>
        <taxon>Fungi</taxon>
        <taxon>Dikarya</taxon>
        <taxon>Basidiomycota</taxon>
        <taxon>Agaricomycotina</taxon>
        <taxon>Agaricomycetes</taxon>
        <taxon>Agaricomycetidae</taxon>
        <taxon>Agaricales</taxon>
        <taxon>Agaricineae</taxon>
        <taxon>Hymenogastraceae</taxon>
        <taxon>Gymnopilus</taxon>
    </lineage>
</organism>